<evidence type="ECO:0000313" key="3">
    <source>
        <dbReference type="Proteomes" id="UP000001861"/>
    </source>
</evidence>
<dbReference type="AlphaFoldDB" id="A8P500"/>
<dbReference type="KEGG" id="cci:CC1G_09226"/>
<evidence type="ECO:0000256" key="1">
    <source>
        <dbReference type="SAM" id="SignalP"/>
    </source>
</evidence>
<evidence type="ECO:0000313" key="2">
    <source>
        <dbReference type="EMBL" id="EAU82964.1"/>
    </source>
</evidence>
<dbReference type="EMBL" id="AACS02000011">
    <property type="protein sequence ID" value="EAU82964.1"/>
    <property type="molecule type" value="Genomic_DNA"/>
</dbReference>
<dbReference type="VEuPathDB" id="FungiDB:CC1G_09226"/>
<dbReference type="GeneID" id="6015444"/>
<sequence>MVAFTSAKAFIAAVAATAMFVTGGALAAPASFESEANAVLNRRAADIESGGSAGYLARRGLVTDNEGAVWLVRRVFDPASEFEDLAARGACSSKVSSLEFTSIQTSGNAKYKEKMKKAAEKYWKKDKQLRKQFCKATIVQNGGTMIVRYYADREITGHGVAMAAP</sequence>
<comment type="caution">
    <text evidence="2">The sequence shown here is derived from an EMBL/GenBank/DDBJ whole genome shotgun (WGS) entry which is preliminary data.</text>
</comment>
<dbReference type="RefSeq" id="XP_001838849.1">
    <property type="nucleotide sequence ID" value="XM_001838797.1"/>
</dbReference>
<protein>
    <submittedName>
        <fullName evidence="2">Uncharacterized protein</fullName>
    </submittedName>
</protein>
<accession>A8P500</accession>
<name>A8P500_COPC7</name>
<dbReference type="Proteomes" id="UP000001861">
    <property type="component" value="Unassembled WGS sequence"/>
</dbReference>
<reference evidence="2 3" key="1">
    <citation type="journal article" date="2010" name="Proc. Natl. Acad. Sci. U.S.A.">
        <title>Insights into evolution of multicellular fungi from the assembled chromosomes of the mushroom Coprinopsis cinerea (Coprinus cinereus).</title>
        <authorList>
            <person name="Stajich J.E."/>
            <person name="Wilke S.K."/>
            <person name="Ahren D."/>
            <person name="Au C.H."/>
            <person name="Birren B.W."/>
            <person name="Borodovsky M."/>
            <person name="Burns C."/>
            <person name="Canback B."/>
            <person name="Casselton L.A."/>
            <person name="Cheng C.K."/>
            <person name="Deng J."/>
            <person name="Dietrich F.S."/>
            <person name="Fargo D.C."/>
            <person name="Farman M.L."/>
            <person name="Gathman A.C."/>
            <person name="Goldberg J."/>
            <person name="Guigo R."/>
            <person name="Hoegger P.J."/>
            <person name="Hooker J.B."/>
            <person name="Huggins A."/>
            <person name="James T.Y."/>
            <person name="Kamada T."/>
            <person name="Kilaru S."/>
            <person name="Kodira C."/>
            <person name="Kues U."/>
            <person name="Kupfer D."/>
            <person name="Kwan H.S."/>
            <person name="Lomsadze A."/>
            <person name="Li W."/>
            <person name="Lilly W.W."/>
            <person name="Ma L.J."/>
            <person name="Mackey A.J."/>
            <person name="Manning G."/>
            <person name="Martin F."/>
            <person name="Muraguchi H."/>
            <person name="Natvig D.O."/>
            <person name="Palmerini H."/>
            <person name="Ramesh M.A."/>
            <person name="Rehmeyer C.J."/>
            <person name="Roe B.A."/>
            <person name="Shenoy N."/>
            <person name="Stanke M."/>
            <person name="Ter-Hovhannisyan V."/>
            <person name="Tunlid A."/>
            <person name="Velagapudi R."/>
            <person name="Vision T.J."/>
            <person name="Zeng Q."/>
            <person name="Zolan M.E."/>
            <person name="Pukkila P.J."/>
        </authorList>
    </citation>
    <scope>NUCLEOTIDE SEQUENCE [LARGE SCALE GENOMIC DNA]</scope>
    <source>
        <strain evidence="3">Okayama-7 / 130 / ATCC MYA-4618 / FGSC 9003</strain>
    </source>
</reference>
<dbReference type="InParanoid" id="A8P500"/>
<gene>
    <name evidence="2" type="ORF">CC1G_09226</name>
</gene>
<proteinExistence type="predicted"/>
<feature type="signal peptide" evidence="1">
    <location>
        <begin position="1"/>
        <end position="27"/>
    </location>
</feature>
<keyword evidence="1" id="KW-0732">Signal</keyword>
<keyword evidence="3" id="KW-1185">Reference proteome</keyword>
<organism evidence="2 3">
    <name type="scientific">Coprinopsis cinerea (strain Okayama-7 / 130 / ATCC MYA-4618 / FGSC 9003)</name>
    <name type="common">Inky cap fungus</name>
    <name type="synonym">Hormographiella aspergillata</name>
    <dbReference type="NCBI Taxonomy" id="240176"/>
    <lineage>
        <taxon>Eukaryota</taxon>
        <taxon>Fungi</taxon>
        <taxon>Dikarya</taxon>
        <taxon>Basidiomycota</taxon>
        <taxon>Agaricomycotina</taxon>
        <taxon>Agaricomycetes</taxon>
        <taxon>Agaricomycetidae</taxon>
        <taxon>Agaricales</taxon>
        <taxon>Agaricineae</taxon>
        <taxon>Psathyrellaceae</taxon>
        <taxon>Coprinopsis</taxon>
    </lineage>
</organism>
<feature type="chain" id="PRO_5002727569" evidence="1">
    <location>
        <begin position="28"/>
        <end position="165"/>
    </location>
</feature>